<gene>
    <name evidence="7" type="ORF">BOH66_14770</name>
</gene>
<feature type="transmembrane region" description="Helical" evidence="5">
    <location>
        <begin position="168"/>
        <end position="185"/>
    </location>
</feature>
<dbReference type="EMBL" id="CP018762">
    <property type="protein sequence ID" value="APZ35368.1"/>
    <property type="molecule type" value="Genomic_DNA"/>
</dbReference>
<feature type="transmembrane region" description="Helical" evidence="5">
    <location>
        <begin position="100"/>
        <end position="122"/>
    </location>
</feature>
<keyword evidence="8" id="KW-1185">Reference proteome</keyword>
<feature type="transmembrane region" description="Helical" evidence="5">
    <location>
        <begin position="277"/>
        <end position="300"/>
    </location>
</feature>
<feature type="transmembrane region" description="Helical" evidence="5">
    <location>
        <begin position="143"/>
        <end position="162"/>
    </location>
</feature>
<dbReference type="KEGG" id="maur:BOH66_14770"/>
<feature type="transmembrane region" description="Helical" evidence="5">
    <location>
        <begin position="306"/>
        <end position="327"/>
    </location>
</feature>
<feature type="transmembrane region" description="Helical" evidence="5">
    <location>
        <begin position="76"/>
        <end position="94"/>
    </location>
</feature>
<feature type="domain" description="Major facilitator superfamily (MFS) profile" evidence="6">
    <location>
        <begin position="1"/>
        <end position="392"/>
    </location>
</feature>
<feature type="transmembrane region" description="Helical" evidence="5">
    <location>
        <begin position="43"/>
        <end position="64"/>
    </location>
</feature>
<organism evidence="7 8">
    <name type="scientific">Microbacterium aurum</name>
    <dbReference type="NCBI Taxonomy" id="36805"/>
    <lineage>
        <taxon>Bacteria</taxon>
        <taxon>Bacillati</taxon>
        <taxon>Actinomycetota</taxon>
        <taxon>Actinomycetes</taxon>
        <taxon>Micrococcales</taxon>
        <taxon>Microbacteriaceae</taxon>
        <taxon>Microbacterium</taxon>
    </lineage>
</organism>
<keyword evidence="3 5" id="KW-1133">Transmembrane helix</keyword>
<dbReference type="Gene3D" id="1.20.1250.20">
    <property type="entry name" value="MFS general substrate transporter like domains"/>
    <property type="match status" value="1"/>
</dbReference>
<sequence length="396" mass="39502">MRSATVSLTARRNALFLLFALPGVTIASWITRTPDIRELLDAGPAVMGLVLAGLSIGSMAGILVSGPLMSRFGTRAVIQSGTVAVALGAVVVGVGSAAGLAWAASLGLCLFGLGMGGGEIALNVEGAEMEALSGKSTLPALHGFFSLGTVVGALAGMVLTAARVPVDIHLGVIGALVFAALLLAIRHVPAQSRAERATTAAAGRPRGARVWRDPRLLLIGFVVLALAMAEGTANDWLPLIMVDGHGFSPTIGSGVYVAFAAAMTVGRLFGGTIVDRCGAAITLGASAVVSAVGILLVSVIDAPAVAAAAVLLWGLGSALGFPVALSAARSSGADSSARVSLAATLGYVAFLVGPPALGFIGEQMGLRTALLFVLGLVAAAVLACPAAVQRTATARR</sequence>
<evidence type="ECO:0000313" key="8">
    <source>
        <dbReference type="Proteomes" id="UP000187185"/>
    </source>
</evidence>
<feature type="transmembrane region" description="Helical" evidence="5">
    <location>
        <begin position="339"/>
        <end position="360"/>
    </location>
</feature>
<dbReference type="OrthoDB" id="9809599at2"/>
<evidence type="ECO:0000256" key="1">
    <source>
        <dbReference type="ARBA" id="ARBA00004651"/>
    </source>
</evidence>
<dbReference type="InterPro" id="IPR036259">
    <property type="entry name" value="MFS_trans_sf"/>
</dbReference>
<dbReference type="PANTHER" id="PTHR23514:SF13">
    <property type="entry name" value="INNER MEMBRANE PROTEIN YBJJ"/>
    <property type="match status" value="1"/>
</dbReference>
<evidence type="ECO:0000259" key="6">
    <source>
        <dbReference type="PROSITE" id="PS50850"/>
    </source>
</evidence>
<comment type="subcellular location">
    <subcellularLocation>
        <location evidence="1">Cell membrane</location>
        <topology evidence="1">Multi-pass membrane protein</topology>
    </subcellularLocation>
</comment>
<accession>A0A1P8UB69</accession>
<feature type="transmembrane region" description="Helical" evidence="5">
    <location>
        <begin position="253"/>
        <end position="270"/>
    </location>
</feature>
<dbReference type="Pfam" id="PF07690">
    <property type="entry name" value="MFS_1"/>
    <property type="match status" value="1"/>
</dbReference>
<evidence type="ECO:0000256" key="5">
    <source>
        <dbReference type="SAM" id="Phobius"/>
    </source>
</evidence>
<dbReference type="InterPro" id="IPR051788">
    <property type="entry name" value="MFS_Transporter"/>
</dbReference>
<name>A0A1P8UB69_9MICO</name>
<proteinExistence type="predicted"/>
<dbReference type="InterPro" id="IPR020846">
    <property type="entry name" value="MFS_dom"/>
</dbReference>
<dbReference type="CDD" id="cd17393">
    <property type="entry name" value="MFS_MosC_like"/>
    <property type="match status" value="1"/>
</dbReference>
<dbReference type="SUPFAM" id="SSF103473">
    <property type="entry name" value="MFS general substrate transporter"/>
    <property type="match status" value="1"/>
</dbReference>
<dbReference type="GO" id="GO:0005886">
    <property type="term" value="C:plasma membrane"/>
    <property type="evidence" value="ECO:0007669"/>
    <property type="project" value="UniProtKB-SubCell"/>
</dbReference>
<protein>
    <recommendedName>
        <fullName evidence="6">Major facilitator superfamily (MFS) profile domain-containing protein</fullName>
    </recommendedName>
</protein>
<dbReference type="AlphaFoldDB" id="A0A1P8UB69"/>
<keyword evidence="2 5" id="KW-0812">Transmembrane</keyword>
<dbReference type="STRING" id="36805.BOH66_14770"/>
<dbReference type="PANTHER" id="PTHR23514">
    <property type="entry name" value="BYPASS OF STOP CODON PROTEIN 6"/>
    <property type="match status" value="1"/>
</dbReference>
<dbReference type="InterPro" id="IPR011701">
    <property type="entry name" value="MFS"/>
</dbReference>
<evidence type="ECO:0000256" key="3">
    <source>
        <dbReference type="ARBA" id="ARBA00022989"/>
    </source>
</evidence>
<keyword evidence="4 5" id="KW-0472">Membrane</keyword>
<dbReference type="PROSITE" id="PS50850">
    <property type="entry name" value="MFS"/>
    <property type="match status" value="1"/>
</dbReference>
<evidence type="ECO:0000256" key="4">
    <source>
        <dbReference type="ARBA" id="ARBA00023136"/>
    </source>
</evidence>
<dbReference type="Proteomes" id="UP000187185">
    <property type="component" value="Chromosome"/>
</dbReference>
<feature type="transmembrane region" description="Helical" evidence="5">
    <location>
        <begin position="216"/>
        <end position="233"/>
    </location>
</feature>
<dbReference type="GO" id="GO:0022857">
    <property type="term" value="F:transmembrane transporter activity"/>
    <property type="evidence" value="ECO:0007669"/>
    <property type="project" value="InterPro"/>
</dbReference>
<reference evidence="7 8" key="1">
    <citation type="submission" date="2016-12" db="EMBL/GenBank/DDBJ databases">
        <title>Complete genome sequence of Microbacterium aurum KACC 15219.</title>
        <authorList>
            <person name="Jung Y."/>
            <person name="Shin J.-H."/>
            <person name="Lee Y.-J."/>
            <person name="Yi H."/>
            <person name="Bahn Y.-S."/>
            <person name="Kim J.F."/>
            <person name="Lee D.-W."/>
        </authorList>
    </citation>
    <scope>NUCLEOTIDE SEQUENCE [LARGE SCALE GENOMIC DNA]</scope>
    <source>
        <strain evidence="7 8">KACC 15219</strain>
    </source>
</reference>
<feature type="transmembrane region" description="Helical" evidence="5">
    <location>
        <begin position="366"/>
        <end position="388"/>
    </location>
</feature>
<evidence type="ECO:0000313" key="7">
    <source>
        <dbReference type="EMBL" id="APZ35368.1"/>
    </source>
</evidence>
<evidence type="ECO:0000256" key="2">
    <source>
        <dbReference type="ARBA" id="ARBA00022692"/>
    </source>
</evidence>